<protein>
    <submittedName>
        <fullName evidence="2">Uncharacterized protein</fullName>
    </submittedName>
</protein>
<feature type="region of interest" description="Disordered" evidence="1">
    <location>
        <begin position="85"/>
        <end position="104"/>
    </location>
</feature>
<organism evidence="2 3">
    <name type="scientific">Brenthis ino</name>
    <name type="common">lesser marbled fritillary</name>
    <dbReference type="NCBI Taxonomy" id="405034"/>
    <lineage>
        <taxon>Eukaryota</taxon>
        <taxon>Metazoa</taxon>
        <taxon>Ecdysozoa</taxon>
        <taxon>Arthropoda</taxon>
        <taxon>Hexapoda</taxon>
        <taxon>Insecta</taxon>
        <taxon>Pterygota</taxon>
        <taxon>Neoptera</taxon>
        <taxon>Endopterygota</taxon>
        <taxon>Lepidoptera</taxon>
        <taxon>Glossata</taxon>
        <taxon>Ditrysia</taxon>
        <taxon>Papilionoidea</taxon>
        <taxon>Nymphalidae</taxon>
        <taxon>Heliconiinae</taxon>
        <taxon>Argynnini</taxon>
        <taxon>Brenthis</taxon>
    </lineage>
</organism>
<feature type="compositionally biased region" description="Polar residues" evidence="1">
    <location>
        <begin position="89"/>
        <end position="104"/>
    </location>
</feature>
<dbReference type="AlphaFoldDB" id="A0A8J9UE06"/>
<reference evidence="2" key="1">
    <citation type="submission" date="2021-12" db="EMBL/GenBank/DDBJ databases">
        <authorList>
            <person name="Martin H S."/>
        </authorList>
    </citation>
    <scope>NUCLEOTIDE SEQUENCE</scope>
</reference>
<accession>A0A8J9UE06</accession>
<dbReference type="OrthoDB" id="10535877at2759"/>
<feature type="non-terminal residue" evidence="2">
    <location>
        <position position="104"/>
    </location>
</feature>
<dbReference type="EMBL" id="OV170233">
    <property type="protein sequence ID" value="CAH0718641.1"/>
    <property type="molecule type" value="Genomic_DNA"/>
</dbReference>
<evidence type="ECO:0000313" key="3">
    <source>
        <dbReference type="Proteomes" id="UP000838878"/>
    </source>
</evidence>
<gene>
    <name evidence="2" type="ORF">BINO364_LOCUS5083</name>
</gene>
<proteinExistence type="predicted"/>
<name>A0A8J9UE06_9NEOP</name>
<keyword evidence="3" id="KW-1185">Reference proteome</keyword>
<dbReference type="Proteomes" id="UP000838878">
    <property type="component" value="Chromosome 13"/>
</dbReference>
<sequence length="104" mass="11920">MVGRIAHSNHILNYITPKTYIKNAQQEIGESRRADVELTDSKEKKEKFVRKMIENFESKGLSKAEILKLLQELLASTRHEDLKMASFNEIPQRSGSGQHQTEGH</sequence>
<evidence type="ECO:0000313" key="2">
    <source>
        <dbReference type="EMBL" id="CAH0718641.1"/>
    </source>
</evidence>
<evidence type="ECO:0000256" key="1">
    <source>
        <dbReference type="SAM" id="MobiDB-lite"/>
    </source>
</evidence>